<reference evidence="8" key="1">
    <citation type="submission" date="2017-05" db="UniProtKB">
        <authorList>
            <consortium name="EnsemblMetazoa"/>
        </authorList>
    </citation>
    <scope>IDENTIFICATION</scope>
</reference>
<dbReference type="InterPro" id="IPR001706">
    <property type="entry name" value="Ribosomal_bL35"/>
</dbReference>
<accession>A0A1X7VMS3</accession>
<dbReference type="InterPro" id="IPR019338">
    <property type="entry name" value="Ribosomal_bL35m"/>
</dbReference>
<dbReference type="InterPro" id="IPR037229">
    <property type="entry name" value="Ribosomal_bL35_sf"/>
</dbReference>
<evidence type="ECO:0000256" key="1">
    <source>
        <dbReference type="ARBA" id="ARBA00004173"/>
    </source>
</evidence>
<dbReference type="eggNOG" id="ENOG502SWR4">
    <property type="taxonomic scope" value="Eukaryota"/>
</dbReference>
<name>A0A1X7VMS3_AMPQE</name>
<dbReference type="GO" id="GO:0003735">
    <property type="term" value="F:structural constituent of ribosome"/>
    <property type="evidence" value="ECO:0007669"/>
    <property type="project" value="InterPro"/>
</dbReference>
<dbReference type="PANTHER" id="PTHR15909">
    <property type="entry name" value="39S RIBOSOMAL PROTEIN L35, MITOCHONDRIAL"/>
    <property type="match status" value="1"/>
</dbReference>
<keyword evidence="5" id="KW-0496">Mitochondrion</keyword>
<dbReference type="AlphaFoldDB" id="A0A1X7VMS3"/>
<dbReference type="PRINTS" id="PR00064">
    <property type="entry name" value="RIBOSOMALL35"/>
</dbReference>
<comment type="similarity">
    <text evidence="2 7">Belongs to the bacterial ribosomal protein bL35 family.</text>
</comment>
<dbReference type="InParanoid" id="A0A1X7VMS3"/>
<evidence type="ECO:0000313" key="8">
    <source>
        <dbReference type="EnsemblMetazoa" id="Aqu2.1.40703_001"/>
    </source>
</evidence>
<dbReference type="InterPro" id="IPR021137">
    <property type="entry name" value="Ribosomal_bL35-like"/>
</dbReference>
<sequence length="118" mass="13721">MRGVVEITDLSMASTLFKQWLNPVIAYWRVGSSITDQYLPLVSQTRSIVRFSKKGKKKTVKAVAKRFMRTGSGMLKYWRPGKNHKMMAKSHKASRQMRKHCYVNKTQLKLLNKMISGW</sequence>
<dbReference type="PANTHER" id="PTHR15909:SF0">
    <property type="entry name" value="LARGE RIBOSOMAL SUBUNIT PROTEIN BL35M"/>
    <property type="match status" value="1"/>
</dbReference>
<dbReference type="SUPFAM" id="SSF143034">
    <property type="entry name" value="L35p-like"/>
    <property type="match status" value="1"/>
</dbReference>
<proteinExistence type="inferred from homology"/>
<evidence type="ECO:0000256" key="6">
    <source>
        <dbReference type="ARBA" id="ARBA00023274"/>
    </source>
</evidence>
<evidence type="ECO:0000256" key="2">
    <source>
        <dbReference type="ARBA" id="ARBA00006598"/>
    </source>
</evidence>
<dbReference type="InterPro" id="IPR018265">
    <property type="entry name" value="Ribosomal_bL35_CS"/>
</dbReference>
<dbReference type="EnsemblMetazoa" id="Aqu2.1.40703_001">
    <property type="protein sequence ID" value="Aqu2.1.40703_001"/>
    <property type="gene ID" value="Aqu2.1.40703"/>
</dbReference>
<evidence type="ECO:0000256" key="3">
    <source>
        <dbReference type="ARBA" id="ARBA00022946"/>
    </source>
</evidence>
<keyword evidence="6 7" id="KW-0687">Ribonucleoprotein</keyword>
<dbReference type="HAMAP" id="MF_00514">
    <property type="entry name" value="Ribosomal_bL35"/>
    <property type="match status" value="1"/>
</dbReference>
<dbReference type="Pfam" id="PF01632">
    <property type="entry name" value="Ribosomal_L35p"/>
    <property type="match status" value="1"/>
</dbReference>
<dbReference type="Gene3D" id="4.10.410.60">
    <property type="match status" value="1"/>
</dbReference>
<dbReference type="GO" id="GO:0006412">
    <property type="term" value="P:translation"/>
    <property type="evidence" value="ECO:0007669"/>
    <property type="project" value="InterPro"/>
</dbReference>
<evidence type="ECO:0000256" key="4">
    <source>
        <dbReference type="ARBA" id="ARBA00022980"/>
    </source>
</evidence>
<keyword evidence="3" id="KW-0809">Transit peptide</keyword>
<evidence type="ECO:0000256" key="7">
    <source>
        <dbReference type="RuleBase" id="RU000568"/>
    </source>
</evidence>
<organism evidence="8">
    <name type="scientific">Amphimedon queenslandica</name>
    <name type="common">Sponge</name>
    <dbReference type="NCBI Taxonomy" id="400682"/>
    <lineage>
        <taxon>Eukaryota</taxon>
        <taxon>Metazoa</taxon>
        <taxon>Porifera</taxon>
        <taxon>Demospongiae</taxon>
        <taxon>Heteroscleromorpha</taxon>
        <taxon>Haplosclerida</taxon>
        <taxon>Niphatidae</taxon>
        <taxon>Amphimedon</taxon>
    </lineage>
</organism>
<dbReference type="PROSITE" id="PS00936">
    <property type="entry name" value="RIBOSOMAL_L35"/>
    <property type="match status" value="1"/>
</dbReference>
<dbReference type="STRING" id="400682.A0A1X7VMS3"/>
<keyword evidence="4 7" id="KW-0689">Ribosomal protein</keyword>
<evidence type="ECO:0000256" key="5">
    <source>
        <dbReference type="ARBA" id="ARBA00023128"/>
    </source>
</evidence>
<dbReference type="GO" id="GO:0005739">
    <property type="term" value="C:mitochondrion"/>
    <property type="evidence" value="ECO:0007669"/>
    <property type="project" value="UniProtKB-SubCell"/>
</dbReference>
<dbReference type="GO" id="GO:0005840">
    <property type="term" value="C:ribosome"/>
    <property type="evidence" value="ECO:0007669"/>
    <property type="project" value="UniProtKB-KW"/>
</dbReference>
<comment type="subcellular location">
    <subcellularLocation>
        <location evidence="1">Mitochondrion</location>
    </subcellularLocation>
</comment>
<protein>
    <recommendedName>
        <fullName evidence="7">50S ribosomal protein L35</fullName>
    </recommendedName>
</protein>
<dbReference type="GO" id="GO:1990904">
    <property type="term" value="C:ribonucleoprotein complex"/>
    <property type="evidence" value="ECO:0007669"/>
    <property type="project" value="UniProtKB-KW"/>
</dbReference>